<keyword evidence="3" id="KW-1134">Transmembrane beta strand</keyword>
<evidence type="ECO:0000256" key="1">
    <source>
        <dbReference type="ARBA" id="ARBA00004571"/>
    </source>
</evidence>
<dbReference type="InterPro" id="IPR036942">
    <property type="entry name" value="Beta-barrel_TonB_sf"/>
</dbReference>
<evidence type="ECO:0000256" key="7">
    <source>
        <dbReference type="SAM" id="MobiDB-lite"/>
    </source>
</evidence>
<comment type="subcellular location">
    <subcellularLocation>
        <location evidence="1">Cell outer membrane</location>
        <topology evidence="1">Multi-pass membrane protein</topology>
    </subcellularLocation>
</comment>
<evidence type="ECO:0000256" key="8">
    <source>
        <dbReference type="SAM" id="SignalP"/>
    </source>
</evidence>
<dbReference type="Gene3D" id="2.60.40.1120">
    <property type="entry name" value="Carboxypeptidase-like, regulatory domain"/>
    <property type="match status" value="1"/>
</dbReference>
<feature type="signal peptide" evidence="8">
    <location>
        <begin position="1"/>
        <end position="20"/>
    </location>
</feature>
<feature type="region of interest" description="Disordered" evidence="7">
    <location>
        <begin position="299"/>
        <end position="322"/>
    </location>
</feature>
<name>A0ABW3ATJ1_9SPHI</name>
<feature type="chain" id="PRO_5047344007" evidence="8">
    <location>
        <begin position="21"/>
        <end position="1095"/>
    </location>
</feature>
<evidence type="ECO:0000313" key="10">
    <source>
        <dbReference type="EMBL" id="MFD0794202.1"/>
    </source>
</evidence>
<evidence type="ECO:0000256" key="3">
    <source>
        <dbReference type="ARBA" id="ARBA00022452"/>
    </source>
</evidence>
<dbReference type="Pfam" id="PF13620">
    <property type="entry name" value="CarboxypepD_reg"/>
    <property type="match status" value="1"/>
</dbReference>
<organism evidence="10 11">
    <name type="scientific">Mucilaginibacter litoreus</name>
    <dbReference type="NCBI Taxonomy" id="1048221"/>
    <lineage>
        <taxon>Bacteria</taxon>
        <taxon>Pseudomonadati</taxon>
        <taxon>Bacteroidota</taxon>
        <taxon>Sphingobacteriia</taxon>
        <taxon>Sphingobacteriales</taxon>
        <taxon>Sphingobacteriaceae</taxon>
        <taxon>Mucilaginibacter</taxon>
    </lineage>
</organism>
<keyword evidence="6" id="KW-0998">Cell outer membrane</keyword>
<dbReference type="SUPFAM" id="SSF49464">
    <property type="entry name" value="Carboxypeptidase regulatory domain-like"/>
    <property type="match status" value="1"/>
</dbReference>
<sequence length="1095" mass="120582">MRKYLLLFLLTVITATVAFAQVTTSSMTGLIKDAKGETLAGATIKATHQPSGTNYATTTNADGRFTINNMRVGGPYTIVVSYIGYDPQTVSDVYLKLGEAFILNGTLSQGAAVLSEVTVRANNPRSILNGERNGAITNIGTREILTLPSVTRSINDLTRLTPQANGTSIGGGNYRQNYFTVDGSDFNNSFGIGGNLPAGGSPISLDAIEEISVNVTPYDVTQSGFVGSALNAVTRSGTNNVSGSVYTYWRNQEQQGINVGPAMLQRQPLNDRTWGARIGGPIIKNKLFLFVNAERQTTTRPGQSRVAATAANPTGGNVARPTDTRLNQISDFLQSEYGYNPGIYQNYGFEFKRTNLLARIDWNINDNHKFNVRYSQVESRDPSFVNGTSAAVQNFTSGAGRTDVNSLNFSSANYYQEANFYSLSAELNSNFGKFANTLRASRTHQNDPRTTDGPLFPFVDIMEGGQPYTSFGTELFSYGNLRDVTTYSFLDNLKWTAGKNNFTLGFQADFSTTKNGFQRYGTSYYRFNSVDDFLNKANPVAYALTYSLQPGFAQAFPSFKFAQYSLYGQDDYRVSDNFRVTAGLRLELPTYPSTLAEHPLITPLTFAGNEKLSTATLPKKRIMFSPRIGFNWDVNGDRSVQLRGGTGIFTGRFPFVWIVNQASDAGLLQFTQINDGTASNPVPGPFNPDPNAYRPATQPAAGASLPSTMTFISPNLKMPQTWKSSLAIDAKLPFGFVGTLEGIYNKDLQTAFWRNANLVDPTNLNVSNYPDHRAIYPSAAADKFINKITSTGQSTPTATNQFNTYVLDNGKSGHYYSVTAKLDKQFSRGFSASLAYVKSEAKVLYDGSGDQAGSAWQGTQTVNGSNFQELSYANYIAPHRVVASVSYAKEFLNHAKSTFTFFYQGSIDGRFSYVYSSDFNRDGANADLIYIPKNPSEITFVPLTVGTGVNAVTYTAQQQSDMFFRYVDQDDYLRNHKGQYATRNGASLPWRNQVDFKFLQDLFVNVGGKRNTIQFSFDIFNLGNLLNKNWGLHKLVNTRGILTPTNTSAITPDGTTVPTFRLAVDRGLPVSTTFRDDVSINSTYYMQFGLRYIFN</sequence>
<evidence type="ECO:0000259" key="9">
    <source>
        <dbReference type="Pfam" id="PF25183"/>
    </source>
</evidence>
<dbReference type="InterPro" id="IPR057601">
    <property type="entry name" value="Oar-like_b-barrel"/>
</dbReference>
<evidence type="ECO:0000313" key="11">
    <source>
        <dbReference type="Proteomes" id="UP001597010"/>
    </source>
</evidence>
<keyword evidence="5" id="KW-0472">Membrane</keyword>
<keyword evidence="8" id="KW-0732">Signal</keyword>
<keyword evidence="11" id="KW-1185">Reference proteome</keyword>
<proteinExistence type="predicted"/>
<dbReference type="RefSeq" id="WP_377115151.1">
    <property type="nucleotide sequence ID" value="NZ_JBHTHZ010000005.1"/>
</dbReference>
<dbReference type="Proteomes" id="UP001597010">
    <property type="component" value="Unassembled WGS sequence"/>
</dbReference>
<dbReference type="PANTHER" id="PTHR30069">
    <property type="entry name" value="TONB-DEPENDENT OUTER MEMBRANE RECEPTOR"/>
    <property type="match status" value="1"/>
</dbReference>
<dbReference type="Pfam" id="PF25183">
    <property type="entry name" value="OMP_b-brl_4"/>
    <property type="match status" value="1"/>
</dbReference>
<comment type="caution">
    <text evidence="10">The sequence shown here is derived from an EMBL/GenBank/DDBJ whole genome shotgun (WGS) entry which is preliminary data.</text>
</comment>
<keyword evidence="4" id="KW-0812">Transmembrane</keyword>
<feature type="region of interest" description="Disordered" evidence="7">
    <location>
        <begin position="678"/>
        <end position="705"/>
    </location>
</feature>
<gene>
    <name evidence="10" type="ORF">ACFQZX_11275</name>
</gene>
<keyword evidence="2" id="KW-0813">Transport</keyword>
<accession>A0ABW3ATJ1</accession>
<evidence type="ECO:0000256" key="4">
    <source>
        <dbReference type="ARBA" id="ARBA00022692"/>
    </source>
</evidence>
<dbReference type="InterPro" id="IPR008969">
    <property type="entry name" value="CarboxyPept-like_regulatory"/>
</dbReference>
<dbReference type="InterPro" id="IPR039426">
    <property type="entry name" value="TonB-dep_rcpt-like"/>
</dbReference>
<dbReference type="EMBL" id="JBHTHZ010000005">
    <property type="protein sequence ID" value="MFD0794202.1"/>
    <property type="molecule type" value="Genomic_DNA"/>
</dbReference>
<dbReference type="SUPFAM" id="SSF56935">
    <property type="entry name" value="Porins"/>
    <property type="match status" value="1"/>
</dbReference>
<evidence type="ECO:0000256" key="6">
    <source>
        <dbReference type="ARBA" id="ARBA00023237"/>
    </source>
</evidence>
<feature type="domain" description="TonB-dependent transporter Oar-like beta-barrel" evidence="9">
    <location>
        <begin position="233"/>
        <end position="1027"/>
    </location>
</feature>
<evidence type="ECO:0000256" key="5">
    <source>
        <dbReference type="ARBA" id="ARBA00023136"/>
    </source>
</evidence>
<evidence type="ECO:0000256" key="2">
    <source>
        <dbReference type="ARBA" id="ARBA00022448"/>
    </source>
</evidence>
<reference evidence="11" key="1">
    <citation type="journal article" date="2019" name="Int. J. Syst. Evol. Microbiol.">
        <title>The Global Catalogue of Microorganisms (GCM) 10K type strain sequencing project: providing services to taxonomists for standard genome sequencing and annotation.</title>
        <authorList>
            <consortium name="The Broad Institute Genomics Platform"/>
            <consortium name="The Broad Institute Genome Sequencing Center for Infectious Disease"/>
            <person name="Wu L."/>
            <person name="Ma J."/>
        </authorList>
    </citation>
    <scope>NUCLEOTIDE SEQUENCE [LARGE SCALE GENOMIC DNA]</scope>
    <source>
        <strain evidence="11">CCUG 61484</strain>
    </source>
</reference>
<protein>
    <submittedName>
        <fullName evidence="10">Carboxypeptidase regulatory-like domain-containing protein</fullName>
    </submittedName>
</protein>
<dbReference type="Gene3D" id="2.40.170.20">
    <property type="entry name" value="TonB-dependent receptor, beta-barrel domain"/>
    <property type="match status" value="1"/>
</dbReference>
<dbReference type="PANTHER" id="PTHR30069:SF46">
    <property type="entry name" value="OAR PROTEIN"/>
    <property type="match status" value="1"/>
</dbReference>